<evidence type="ECO:0000313" key="5">
    <source>
        <dbReference type="Proteomes" id="UP000322315"/>
    </source>
</evidence>
<dbReference type="PROSITE" id="PS51257">
    <property type="entry name" value="PROKAR_LIPOPROTEIN"/>
    <property type="match status" value="1"/>
</dbReference>
<proteinExistence type="predicted"/>
<dbReference type="InterPro" id="IPR036378">
    <property type="entry name" value="FAS1_dom_sf"/>
</dbReference>
<comment type="caution">
    <text evidence="2">The sequence shown here is derived from an EMBL/GenBank/DDBJ whole genome shotgun (WGS) entry which is preliminary data.</text>
</comment>
<dbReference type="PANTHER" id="PTHR10900:SF77">
    <property type="entry name" value="FI19380P1"/>
    <property type="match status" value="1"/>
</dbReference>
<dbReference type="InterPro" id="IPR000782">
    <property type="entry name" value="FAS1_domain"/>
</dbReference>
<dbReference type="InterPro" id="IPR050904">
    <property type="entry name" value="Adhesion/Biosynth-related"/>
</dbReference>
<dbReference type="EMBL" id="VWRS01000004">
    <property type="protein sequence ID" value="KAA5825171.1"/>
    <property type="molecule type" value="Genomic_DNA"/>
</dbReference>
<dbReference type="EMBL" id="VMBF01000004">
    <property type="protein sequence ID" value="TSJ77665.1"/>
    <property type="molecule type" value="Genomic_DNA"/>
</dbReference>
<feature type="domain" description="FAS1" evidence="1">
    <location>
        <begin position="37"/>
        <end position="235"/>
    </location>
</feature>
<dbReference type="Proteomes" id="UP000322315">
    <property type="component" value="Unassembled WGS sequence"/>
</dbReference>
<dbReference type="RefSeq" id="WP_144116203.1">
    <property type="nucleotide sequence ID" value="NZ_JACHGE010000005.1"/>
</dbReference>
<accession>A0A5M7BCT0</accession>
<dbReference type="SUPFAM" id="SSF82153">
    <property type="entry name" value="FAS1 domain"/>
    <property type="match status" value="2"/>
</dbReference>
<reference evidence="2 5" key="1">
    <citation type="journal article" date="2015" name="Int. J. Syst. Evol. Microbiol.">
        <title>Algibacter amylolyticus sp. nov., isolated from intertidal sediment.</title>
        <authorList>
            <person name="Zhang D.C."/>
            <person name="Wu J."/>
            <person name="Neuner K."/>
            <person name="Yao J."/>
            <person name="Margesin R."/>
        </authorList>
    </citation>
    <scope>NUCLEOTIDE SEQUENCE [LARGE SCALE GENOMIC DNA]</scope>
    <source>
        <strain evidence="2 5">RU-4-M-4</strain>
    </source>
</reference>
<evidence type="ECO:0000313" key="4">
    <source>
        <dbReference type="Proteomes" id="UP000315145"/>
    </source>
</evidence>
<reference evidence="2" key="3">
    <citation type="submission" date="2019-09" db="EMBL/GenBank/DDBJ databases">
        <authorList>
            <person name="Zhang D.-C."/>
        </authorList>
    </citation>
    <scope>NUCLEOTIDE SEQUENCE</scope>
    <source>
        <strain evidence="2">RU-4-M-4</strain>
    </source>
</reference>
<reference evidence="3 4" key="2">
    <citation type="submission" date="2019-07" db="EMBL/GenBank/DDBJ databases">
        <title>Algibacter marinivivus sp. nov., isolated from the surface of a marine red alga.</title>
        <authorList>
            <person name="Zhong X."/>
            <person name="Xu W."/>
            <person name="Zhang Y."/>
            <person name="Zhang Q."/>
            <person name="Du Z."/>
        </authorList>
    </citation>
    <scope>NUCLEOTIDE SEQUENCE [LARGE SCALE GENOMIC DNA]</scope>
    <source>
        <strain evidence="3 4">RU-4-M-4</strain>
    </source>
</reference>
<dbReference type="PROSITE" id="PS50213">
    <property type="entry name" value="FAS1"/>
    <property type="match status" value="2"/>
</dbReference>
<evidence type="ECO:0000313" key="2">
    <source>
        <dbReference type="EMBL" id="KAA5825171.1"/>
    </source>
</evidence>
<name>A0A5M7BCT0_9FLAO</name>
<dbReference type="OrthoDB" id="659398at2"/>
<evidence type="ECO:0000259" key="1">
    <source>
        <dbReference type="PROSITE" id="PS50213"/>
    </source>
</evidence>
<evidence type="ECO:0000313" key="3">
    <source>
        <dbReference type="EMBL" id="TSJ77665.1"/>
    </source>
</evidence>
<feature type="domain" description="FAS1" evidence="1">
    <location>
        <begin position="604"/>
        <end position="764"/>
    </location>
</feature>
<dbReference type="Gene3D" id="2.30.180.10">
    <property type="entry name" value="FAS1 domain"/>
    <property type="match status" value="2"/>
</dbReference>
<sequence>MAKKIMHRKSLIILCMIMAVFGCKPDPLEYARPDDLAGTIYTQLESMGTFDYYLKSLDQTLYPEPLKKGGSWTVFAPTDEAFEKFMSDEGFATFDAIPQERIQHLVENTIITDGWNTTTLTYFKSRFYLGQSFRRRTQYQAANREFDKDTLQHIFEWDKLDQQKYLMNYSNGRQKTVDYFLDSYMSTWGVEYSDYDFMFPGETFNEGDMKVFDANVSQKNVIAENGIIYALDKVIEPQPNLYENLSAAEYGGKYSMFKKMIERFAEIRSLGDQINEETGELEEVFQFRFYTGVENDALPFNPFDENYATNIDGTLAQAWGFLAPTNDALISYLDGNSILGQFYDSYDDMPLDVVGKFLSPYFFNDYWDICPSRLGQSYDTSLGLVDYKLEDVVDKRFCSNGFFVGVNTVYTNNSFGTIMGPLLLDENYSIMLGAIQDLGIDTALQSKSSRFTILGVKNDQFVDVADPNSATRKITVLVDDPRLPPGYDINVSGVVYMEVTGDPGNGNRIYPDPEASSPSSADVAYVTKTINDIVLNQIVDEDIDFGSNNYYQTRSGEYVYAFDGNSAAGGGDIQLGRSAQIVETKETANGNFYEMSSIIERPLGFTYSLLVDNATTFSSFLEVLESADAFITIVGSDDKLLNFLNLSRTFTLFAPNNSAVAQAISDGVIVDPSTVDGLDDLDKAIAKRDLLNFARKHFIQQALPTDGKTTGTFASMYFSKIVDFAEIYDEFSVVNTTSSISITNVESGESVTTSGITNLFSKRVVIHETSNYIK</sequence>
<dbReference type="AlphaFoldDB" id="A0A5M7BCT0"/>
<keyword evidence="4" id="KW-1185">Reference proteome</keyword>
<protein>
    <recommendedName>
        <fullName evidence="1">FAS1 domain-containing protein</fullName>
    </recommendedName>
</protein>
<gene>
    <name evidence="2" type="ORF">F2B50_08225</name>
    <name evidence="3" type="ORF">FPF71_08225</name>
</gene>
<organism evidence="2 5">
    <name type="scientific">Algibacter amylolyticus</name>
    <dbReference type="NCBI Taxonomy" id="1608400"/>
    <lineage>
        <taxon>Bacteria</taxon>
        <taxon>Pseudomonadati</taxon>
        <taxon>Bacteroidota</taxon>
        <taxon>Flavobacteriia</taxon>
        <taxon>Flavobacteriales</taxon>
        <taxon>Flavobacteriaceae</taxon>
        <taxon>Algibacter</taxon>
    </lineage>
</organism>
<dbReference type="PANTHER" id="PTHR10900">
    <property type="entry name" value="PERIOSTIN-RELATED"/>
    <property type="match status" value="1"/>
</dbReference>
<dbReference type="Proteomes" id="UP000315145">
    <property type="component" value="Unassembled WGS sequence"/>
</dbReference>